<sequence length="55" mass="6230">MKKKKYVAPEISVIEMETLQIMAGSLENDRGWSPDGDEKDGFSVQEEEDGGDYEF</sequence>
<accession>G6AZK0</accession>
<dbReference type="PATRIC" id="fig|1002367.3.peg.1674"/>
<feature type="compositionally biased region" description="Acidic residues" evidence="1">
    <location>
        <begin position="45"/>
        <end position="55"/>
    </location>
</feature>
<dbReference type="EMBL" id="AFZZ01000176">
    <property type="protein sequence ID" value="EHJ38370.1"/>
    <property type="molecule type" value="Genomic_DNA"/>
</dbReference>
<organism evidence="2 3">
    <name type="scientific">Leyella stercorea DSM 18206</name>
    <dbReference type="NCBI Taxonomy" id="1002367"/>
    <lineage>
        <taxon>Bacteria</taxon>
        <taxon>Pseudomonadati</taxon>
        <taxon>Bacteroidota</taxon>
        <taxon>Bacteroidia</taxon>
        <taxon>Bacteroidales</taxon>
        <taxon>Prevotellaceae</taxon>
        <taxon>Leyella</taxon>
    </lineage>
</organism>
<dbReference type="GeneID" id="78338507"/>
<proteinExistence type="predicted"/>
<evidence type="ECO:0000256" key="1">
    <source>
        <dbReference type="SAM" id="MobiDB-lite"/>
    </source>
</evidence>
<feature type="region of interest" description="Disordered" evidence="1">
    <location>
        <begin position="25"/>
        <end position="55"/>
    </location>
</feature>
<dbReference type="HOGENOM" id="CLU_3028586_0_0_10"/>
<comment type="caution">
    <text evidence="2">The sequence shown here is derived from an EMBL/GenBank/DDBJ whole genome shotgun (WGS) entry which is preliminary data.</text>
</comment>
<name>G6AZK0_9BACT</name>
<gene>
    <name evidence="2" type="ORF">HMPREF0673_02065</name>
</gene>
<reference evidence="2 3" key="1">
    <citation type="submission" date="2011-08" db="EMBL/GenBank/DDBJ databases">
        <authorList>
            <person name="Weinstock G."/>
            <person name="Sodergren E."/>
            <person name="Clifton S."/>
            <person name="Fulton L."/>
            <person name="Fulton B."/>
            <person name="Courtney L."/>
            <person name="Fronick C."/>
            <person name="Harrison M."/>
            <person name="Strong C."/>
            <person name="Farmer C."/>
            <person name="Delahaunty K."/>
            <person name="Markovic C."/>
            <person name="Hall O."/>
            <person name="Minx P."/>
            <person name="Tomlinson C."/>
            <person name="Mitreva M."/>
            <person name="Hou S."/>
            <person name="Chen J."/>
            <person name="Wollam A."/>
            <person name="Pepin K.H."/>
            <person name="Johnson M."/>
            <person name="Bhonagiri V."/>
            <person name="Zhang X."/>
            <person name="Suruliraj S."/>
            <person name="Warren W."/>
            <person name="Chinwalla A."/>
            <person name="Mardis E.R."/>
            <person name="Wilson R.K."/>
        </authorList>
    </citation>
    <scope>NUCLEOTIDE SEQUENCE [LARGE SCALE GENOMIC DNA]</scope>
    <source>
        <strain evidence="2 3">DSM 18206</strain>
    </source>
</reference>
<evidence type="ECO:0000313" key="2">
    <source>
        <dbReference type="EMBL" id="EHJ38370.1"/>
    </source>
</evidence>
<dbReference type="Proteomes" id="UP000004407">
    <property type="component" value="Unassembled WGS sequence"/>
</dbReference>
<dbReference type="RefSeq" id="WP_007901209.1">
    <property type="nucleotide sequence ID" value="NZ_JH379446.1"/>
</dbReference>
<evidence type="ECO:0000313" key="3">
    <source>
        <dbReference type="Proteomes" id="UP000004407"/>
    </source>
</evidence>
<dbReference type="AlphaFoldDB" id="G6AZK0"/>
<protein>
    <submittedName>
        <fullName evidence="2">Uncharacterized protein</fullName>
    </submittedName>
</protein>